<organism evidence="2 3">
    <name type="scientific">Dreissena polymorpha</name>
    <name type="common">Zebra mussel</name>
    <name type="synonym">Mytilus polymorpha</name>
    <dbReference type="NCBI Taxonomy" id="45954"/>
    <lineage>
        <taxon>Eukaryota</taxon>
        <taxon>Metazoa</taxon>
        <taxon>Spiralia</taxon>
        <taxon>Lophotrochozoa</taxon>
        <taxon>Mollusca</taxon>
        <taxon>Bivalvia</taxon>
        <taxon>Autobranchia</taxon>
        <taxon>Heteroconchia</taxon>
        <taxon>Euheterodonta</taxon>
        <taxon>Imparidentia</taxon>
        <taxon>Neoheterodontei</taxon>
        <taxon>Myida</taxon>
        <taxon>Dreissenoidea</taxon>
        <taxon>Dreissenidae</taxon>
        <taxon>Dreissena</taxon>
    </lineage>
</organism>
<protein>
    <submittedName>
        <fullName evidence="2">Uncharacterized protein</fullName>
    </submittedName>
</protein>
<sequence length="138" mass="15778">MPTYPTALDDSCRPNQTSTRPLDFVEKLRRIYKGIEIENQHFGRTPCNTPFASQQSCSSDSESDDHPVDQQQECHARSHVDSGFAAIKKRYRVTDVETLAEMAGVVEQSSVTNTAITYPLWPWNDWKSFLEPRVKTVR</sequence>
<feature type="compositionally biased region" description="Basic and acidic residues" evidence="1">
    <location>
        <begin position="64"/>
        <end position="77"/>
    </location>
</feature>
<dbReference type="Proteomes" id="UP000828390">
    <property type="component" value="Unassembled WGS sequence"/>
</dbReference>
<dbReference type="AlphaFoldDB" id="A0A9D4NFL4"/>
<gene>
    <name evidence="2" type="ORF">DPMN_016417</name>
</gene>
<dbReference type="EMBL" id="JAIWYP010000001">
    <property type="protein sequence ID" value="KAH3892302.1"/>
    <property type="molecule type" value="Genomic_DNA"/>
</dbReference>
<proteinExistence type="predicted"/>
<comment type="caution">
    <text evidence="2">The sequence shown here is derived from an EMBL/GenBank/DDBJ whole genome shotgun (WGS) entry which is preliminary data.</text>
</comment>
<reference evidence="2" key="1">
    <citation type="journal article" date="2019" name="bioRxiv">
        <title>The Genome of the Zebra Mussel, Dreissena polymorpha: A Resource for Invasive Species Research.</title>
        <authorList>
            <person name="McCartney M.A."/>
            <person name="Auch B."/>
            <person name="Kono T."/>
            <person name="Mallez S."/>
            <person name="Zhang Y."/>
            <person name="Obille A."/>
            <person name="Becker A."/>
            <person name="Abrahante J.E."/>
            <person name="Garbe J."/>
            <person name="Badalamenti J.P."/>
            <person name="Herman A."/>
            <person name="Mangelson H."/>
            <person name="Liachko I."/>
            <person name="Sullivan S."/>
            <person name="Sone E.D."/>
            <person name="Koren S."/>
            <person name="Silverstein K.A.T."/>
            <person name="Beckman K.B."/>
            <person name="Gohl D.M."/>
        </authorList>
    </citation>
    <scope>NUCLEOTIDE SEQUENCE</scope>
    <source>
        <strain evidence="2">Duluth1</strain>
        <tissue evidence="2">Whole animal</tissue>
    </source>
</reference>
<keyword evidence="3" id="KW-1185">Reference proteome</keyword>
<evidence type="ECO:0000313" key="3">
    <source>
        <dbReference type="Proteomes" id="UP000828390"/>
    </source>
</evidence>
<name>A0A9D4NFL4_DREPO</name>
<evidence type="ECO:0000313" key="2">
    <source>
        <dbReference type="EMBL" id="KAH3892302.1"/>
    </source>
</evidence>
<feature type="region of interest" description="Disordered" evidence="1">
    <location>
        <begin position="41"/>
        <end position="77"/>
    </location>
</feature>
<accession>A0A9D4NFL4</accession>
<reference evidence="2" key="2">
    <citation type="submission" date="2020-11" db="EMBL/GenBank/DDBJ databases">
        <authorList>
            <person name="McCartney M.A."/>
            <person name="Auch B."/>
            <person name="Kono T."/>
            <person name="Mallez S."/>
            <person name="Becker A."/>
            <person name="Gohl D.M."/>
            <person name="Silverstein K.A.T."/>
            <person name="Koren S."/>
            <person name="Bechman K.B."/>
            <person name="Herman A."/>
            <person name="Abrahante J.E."/>
            <person name="Garbe J."/>
        </authorList>
    </citation>
    <scope>NUCLEOTIDE SEQUENCE</scope>
    <source>
        <strain evidence="2">Duluth1</strain>
        <tissue evidence="2">Whole animal</tissue>
    </source>
</reference>
<evidence type="ECO:0000256" key="1">
    <source>
        <dbReference type="SAM" id="MobiDB-lite"/>
    </source>
</evidence>